<keyword evidence="3" id="KW-1185">Reference proteome</keyword>
<dbReference type="EMBL" id="JAVRRA010016607">
    <property type="protein sequence ID" value="KAK5201496.1"/>
    <property type="molecule type" value="Genomic_DNA"/>
</dbReference>
<proteinExistence type="predicted"/>
<evidence type="ECO:0000256" key="1">
    <source>
        <dbReference type="SAM" id="MobiDB-lite"/>
    </source>
</evidence>
<comment type="caution">
    <text evidence="2">The sequence shown here is derived from an EMBL/GenBank/DDBJ whole genome shotgun (WGS) entry which is preliminary data.</text>
</comment>
<dbReference type="Proteomes" id="UP001357485">
    <property type="component" value="Unassembled WGS sequence"/>
</dbReference>
<evidence type="ECO:0000313" key="3">
    <source>
        <dbReference type="Proteomes" id="UP001357485"/>
    </source>
</evidence>
<organism evidence="2 3">
    <name type="scientific">Cryomyces antarcticus</name>
    <dbReference type="NCBI Taxonomy" id="329879"/>
    <lineage>
        <taxon>Eukaryota</taxon>
        <taxon>Fungi</taxon>
        <taxon>Dikarya</taxon>
        <taxon>Ascomycota</taxon>
        <taxon>Pezizomycotina</taxon>
        <taxon>Dothideomycetes</taxon>
        <taxon>Dothideomycetes incertae sedis</taxon>
        <taxon>Cryomyces</taxon>
    </lineage>
</organism>
<feature type="region of interest" description="Disordered" evidence="1">
    <location>
        <begin position="1"/>
        <end position="39"/>
    </location>
</feature>
<gene>
    <name evidence="2" type="ORF">LTR16_002476</name>
</gene>
<name>A0ABR0LRJ7_9PEZI</name>
<reference evidence="2 3" key="1">
    <citation type="submission" date="2023-08" db="EMBL/GenBank/DDBJ databases">
        <title>Black Yeasts Isolated from many extreme environments.</title>
        <authorList>
            <person name="Coleine C."/>
            <person name="Stajich J.E."/>
            <person name="Selbmann L."/>
        </authorList>
    </citation>
    <scope>NUCLEOTIDE SEQUENCE [LARGE SCALE GENOMIC DNA]</scope>
    <source>
        <strain evidence="2 3">CCFEE 536</strain>
    </source>
</reference>
<sequence>MAEQQKRQLRARGPLTVPVRSTTSSYMYTESSESRGDLPFEIGKKRSRKDEVKTFNSSHIPSSFLNTELMERKVVTLKGQVKWPDRI</sequence>
<accession>A0ABR0LRJ7</accession>
<feature type="compositionally biased region" description="Low complexity" evidence="1">
    <location>
        <begin position="21"/>
        <end position="31"/>
    </location>
</feature>
<evidence type="ECO:0000313" key="2">
    <source>
        <dbReference type="EMBL" id="KAK5201496.1"/>
    </source>
</evidence>
<protein>
    <submittedName>
        <fullName evidence="2">Uncharacterized protein</fullName>
    </submittedName>
</protein>